<accession>A0A2S5KP43</accession>
<dbReference type="NCBIfam" id="TIGR01643">
    <property type="entry name" value="YD_repeat_2x"/>
    <property type="match status" value="1"/>
</dbReference>
<name>A0A2S5KP43_9PROT</name>
<dbReference type="EMBL" id="PRLP01000048">
    <property type="protein sequence ID" value="PPC76548.1"/>
    <property type="molecule type" value="Genomic_DNA"/>
</dbReference>
<dbReference type="Gene3D" id="2.180.10.10">
    <property type="entry name" value="RHS repeat-associated core"/>
    <property type="match status" value="3"/>
</dbReference>
<protein>
    <submittedName>
        <fullName evidence="8">Uncharacterized protein</fullName>
    </submittedName>
</protein>
<dbReference type="NCBIfam" id="TIGR03696">
    <property type="entry name" value="Rhs_assc_core"/>
    <property type="match status" value="1"/>
</dbReference>
<dbReference type="InterPro" id="IPR045351">
    <property type="entry name" value="DUF6531"/>
</dbReference>
<dbReference type="Proteomes" id="UP000238196">
    <property type="component" value="Unassembled WGS sequence"/>
</dbReference>
<evidence type="ECO:0000259" key="5">
    <source>
        <dbReference type="Pfam" id="PF14449"/>
    </source>
</evidence>
<dbReference type="Pfam" id="PF05593">
    <property type="entry name" value="RHS_repeat"/>
    <property type="match status" value="1"/>
</dbReference>
<comment type="caution">
    <text evidence="8">The sequence shown here is derived from an EMBL/GenBank/DDBJ whole genome shotgun (WGS) entry which is preliminary data.</text>
</comment>
<dbReference type="InterPro" id="IPR031325">
    <property type="entry name" value="RHS_repeat"/>
</dbReference>
<dbReference type="InterPro" id="IPR027797">
    <property type="entry name" value="PT-TG_dom"/>
</dbReference>
<keyword evidence="2" id="KW-0964">Secreted</keyword>
<dbReference type="OrthoDB" id="5298493at2"/>
<gene>
    <name evidence="8" type="ORF">C4K68_14775</name>
</gene>
<dbReference type="Pfam" id="PF20148">
    <property type="entry name" value="DUF6531"/>
    <property type="match status" value="1"/>
</dbReference>
<feature type="domain" description="DUF6531" evidence="6">
    <location>
        <begin position="216"/>
        <end position="293"/>
    </location>
</feature>
<dbReference type="InterPro" id="IPR056823">
    <property type="entry name" value="TEN-like_YD-shell"/>
</dbReference>
<dbReference type="GO" id="GO:0005576">
    <property type="term" value="C:extracellular region"/>
    <property type="evidence" value="ECO:0007669"/>
    <property type="project" value="UniProtKB-SubCell"/>
</dbReference>
<sequence>MLHISFQDRTGTVLVLTDSPSRAPGLPRVPAARLQDLPETARQALNMALDAIGDSAASRASTAQLAQAAASAVDQGRLYLFASNPAPTSNSHGRGYAAITPKAVALPAGFVASGESGGLTGGFNPLATAGPSTAFSQVAGVLGIAAQVKNMADDGFSASAALNVLGSVARLATGSSVSGNALGPVAMNLTGAEVMELPPIVVTACDVPLDEQDYLGDPVSLSSGEEVLRLVDARLPGKDGLLWQRLYRSRLSDVDLGMGRGWRTPFHVRIEEGRGQDSDKLIYVDEDGRRIAFGMIGTGGISYQMAEGLRLSRRFEAHRGDDELVIYFADGHLKSFRRHKRSGPWRLHLWLTPHTSSWRCHYNEQQRLQRIRLDQRLELRLYYEPSRHDAKKQDPNSPDHRHHLLQVHHFRLGDDPDNDDQAERVAVVACYSYSADGELLSATDQHGRTEHYEYEQGLLTRRTLPSGYVHHLLWQGGGIHSRCVEQYGDDKSFHYRMLYDEAQRQAQVTQADGQQWQYHYTPDWQLQRRVAPDGGEEQYHYDEQQRLCLHIDADGHHHRYCYDELGRLSEERHGEQHLYHRYNDLGQRIATADALGFHFVRSFDASGLLLEERQGVALDELQAPSAQARSVRYQYDSPAQVLSQLQGAGQIPLAFGYRVNTVRKVGEPEFHNQPGCPLVAQQGPAVWKYSYTPQGQLNALLTPTGEVISYLYGNNGQIERCSRFPLGDKALAEHTRYRYDDAGRLVQLTAADGSIEQISYSGHYQPSALTQADGSSLHLSYDTLRQLTGLLRSDHAFYRLHYDACQRLIQSEHFDERQRHYRWSPGGQLLEIREGKAGYTDTVRIELQRDALGNMVRRHSYLGSRQPQPDSSDDYHYDQRSRLTGAHNEAARLAQQWLPDNRLSAAQGWIKDGMHELHEWRLGWQYDVQGRLQHLQLADGSQLTRHYDHFHRLTGLSYQGQRVLSRSLNAFGSEEERHAGETSTAPTGALLRQGYDCRNRLLTQHTQGRQRDYHYGLHQQLQQVDDSELGSVRYGYDALRQLTEELYTDCEGAEQRRAYVFDSWGNPTHFNGLPAEATHDRLTLLGNRRFHHDERGNQTAVYSVAGELLQRRVFDGLNQLREVQGADYTAVYHYDPLGRRVCKDVARYQLVREEEDGEDPATWTRRLLNRQRTFYYWSGNQLIGESTDGRYRWYIYEPLPEQPQQDSHRPLLLIDNGEVYHYLLDHRGAPFALLDQQGNSVWRAQLDAWGQAVILQADIRNPLRLQGQYCDDESGLHYQRYRYFDPATGRFISQDPIGLLGGLNPYRYAPNPISWIDPLGLCAEALEEVAGNGTEPGLLARAGSVIADLLPGVGSLKSIAQVVTGEDLVTGEPVDRLTEAGGILLGLIPGGKLLTKGKKAINVLGKAADAASAMASKAKALVEPLLQTAKGKLDDMAEAVGDLLGSPQMAMAGGPGGNGHLPGSAGKSAGRLLNRAEAESTILERVGSNFKHHPLRQAYEAEVAALSRYADKIRPDMTKVELKQLAIEANEARRALGVKYKNATPEPLRDFIYEVNKERYGDPLGPTIEYLVEKGRTYKDIILSSATPNADVDKLLSKFSGWLTNQSDDKVSSYLNSLGG</sequence>
<comment type="subcellular location">
    <subcellularLocation>
        <location evidence="1">Secreted</location>
    </subcellularLocation>
</comment>
<evidence type="ECO:0000256" key="3">
    <source>
        <dbReference type="ARBA" id="ARBA00022737"/>
    </source>
</evidence>
<evidence type="ECO:0000259" key="6">
    <source>
        <dbReference type="Pfam" id="PF20148"/>
    </source>
</evidence>
<feature type="domain" description="Teneurin-like YD-shell" evidence="7">
    <location>
        <begin position="735"/>
        <end position="1144"/>
    </location>
</feature>
<feature type="domain" description="Pre-toxin TG" evidence="5">
    <location>
        <begin position="1342"/>
        <end position="1406"/>
    </location>
</feature>
<evidence type="ECO:0000313" key="8">
    <source>
        <dbReference type="EMBL" id="PPC76548.1"/>
    </source>
</evidence>
<organism evidence="8 9">
    <name type="scientific">Proteobacteria bacterium 228</name>
    <dbReference type="NCBI Taxonomy" id="2083153"/>
    <lineage>
        <taxon>Bacteria</taxon>
        <taxon>Pseudomonadati</taxon>
        <taxon>Pseudomonadota</taxon>
    </lineage>
</organism>
<evidence type="ECO:0000313" key="9">
    <source>
        <dbReference type="Proteomes" id="UP000238196"/>
    </source>
</evidence>
<dbReference type="PANTHER" id="PTHR32305">
    <property type="match status" value="1"/>
</dbReference>
<dbReference type="InterPro" id="IPR050708">
    <property type="entry name" value="T6SS_VgrG/RHS"/>
</dbReference>
<dbReference type="InterPro" id="IPR001826">
    <property type="entry name" value="RHS"/>
</dbReference>
<evidence type="ECO:0000259" key="7">
    <source>
        <dbReference type="Pfam" id="PF25023"/>
    </source>
</evidence>
<evidence type="ECO:0000256" key="2">
    <source>
        <dbReference type="ARBA" id="ARBA00022525"/>
    </source>
</evidence>
<feature type="domain" description="RHS protein conserved region" evidence="4">
    <location>
        <begin position="1219"/>
        <end position="1252"/>
    </location>
</feature>
<reference evidence="8 9" key="1">
    <citation type="submission" date="2018-02" db="EMBL/GenBank/DDBJ databases">
        <title>novel marine gammaproteobacteria from coastal saline agro ecosystem.</title>
        <authorList>
            <person name="Krishnan R."/>
            <person name="Ramesh Kumar N."/>
        </authorList>
    </citation>
    <scope>NUCLEOTIDE SEQUENCE [LARGE SCALE GENOMIC DNA]</scope>
    <source>
        <strain evidence="8 9">228</strain>
    </source>
</reference>
<dbReference type="InterPro" id="IPR022385">
    <property type="entry name" value="Rhs_assc_core"/>
</dbReference>
<dbReference type="Pfam" id="PF14449">
    <property type="entry name" value="PT-TG"/>
    <property type="match status" value="1"/>
</dbReference>
<dbReference type="PANTHER" id="PTHR32305:SF15">
    <property type="entry name" value="PROTEIN RHSA-RELATED"/>
    <property type="match status" value="1"/>
</dbReference>
<evidence type="ECO:0000256" key="1">
    <source>
        <dbReference type="ARBA" id="ARBA00004613"/>
    </source>
</evidence>
<proteinExistence type="predicted"/>
<dbReference type="InterPro" id="IPR006530">
    <property type="entry name" value="YD"/>
</dbReference>
<keyword evidence="3" id="KW-0677">Repeat</keyword>
<dbReference type="Pfam" id="PF03527">
    <property type="entry name" value="RHS"/>
    <property type="match status" value="1"/>
</dbReference>
<dbReference type="Pfam" id="PF25023">
    <property type="entry name" value="TEN_YD-shell"/>
    <property type="match status" value="1"/>
</dbReference>
<evidence type="ECO:0000259" key="4">
    <source>
        <dbReference type="Pfam" id="PF03527"/>
    </source>
</evidence>